<organism evidence="1 2">
    <name type="scientific">Pluteus cervinus</name>
    <dbReference type="NCBI Taxonomy" id="181527"/>
    <lineage>
        <taxon>Eukaryota</taxon>
        <taxon>Fungi</taxon>
        <taxon>Dikarya</taxon>
        <taxon>Basidiomycota</taxon>
        <taxon>Agaricomycotina</taxon>
        <taxon>Agaricomycetes</taxon>
        <taxon>Agaricomycetidae</taxon>
        <taxon>Agaricales</taxon>
        <taxon>Pluteineae</taxon>
        <taxon>Pluteaceae</taxon>
        <taxon>Pluteus</taxon>
    </lineage>
</organism>
<dbReference type="EMBL" id="ML208340">
    <property type="protein sequence ID" value="TFK68967.1"/>
    <property type="molecule type" value="Genomic_DNA"/>
</dbReference>
<gene>
    <name evidence="1" type="ORF">BDN72DRAFT_841165</name>
</gene>
<keyword evidence="2" id="KW-1185">Reference proteome</keyword>
<accession>A0ACD3ATP9</accession>
<evidence type="ECO:0000313" key="1">
    <source>
        <dbReference type="EMBL" id="TFK68967.1"/>
    </source>
</evidence>
<name>A0ACD3ATP9_9AGAR</name>
<evidence type="ECO:0000313" key="2">
    <source>
        <dbReference type="Proteomes" id="UP000308600"/>
    </source>
</evidence>
<protein>
    <submittedName>
        <fullName evidence="1">Uncharacterized protein</fullName>
    </submittedName>
</protein>
<dbReference type="Proteomes" id="UP000308600">
    <property type="component" value="Unassembled WGS sequence"/>
</dbReference>
<reference evidence="1 2" key="1">
    <citation type="journal article" date="2019" name="Nat. Ecol. Evol.">
        <title>Megaphylogeny resolves global patterns of mushroom evolution.</title>
        <authorList>
            <person name="Varga T."/>
            <person name="Krizsan K."/>
            <person name="Foldi C."/>
            <person name="Dima B."/>
            <person name="Sanchez-Garcia M."/>
            <person name="Sanchez-Ramirez S."/>
            <person name="Szollosi G.J."/>
            <person name="Szarkandi J.G."/>
            <person name="Papp V."/>
            <person name="Albert L."/>
            <person name="Andreopoulos W."/>
            <person name="Angelini C."/>
            <person name="Antonin V."/>
            <person name="Barry K.W."/>
            <person name="Bougher N.L."/>
            <person name="Buchanan P."/>
            <person name="Buyck B."/>
            <person name="Bense V."/>
            <person name="Catcheside P."/>
            <person name="Chovatia M."/>
            <person name="Cooper J."/>
            <person name="Damon W."/>
            <person name="Desjardin D."/>
            <person name="Finy P."/>
            <person name="Geml J."/>
            <person name="Haridas S."/>
            <person name="Hughes K."/>
            <person name="Justo A."/>
            <person name="Karasinski D."/>
            <person name="Kautmanova I."/>
            <person name="Kiss B."/>
            <person name="Kocsube S."/>
            <person name="Kotiranta H."/>
            <person name="LaButti K.M."/>
            <person name="Lechner B.E."/>
            <person name="Liimatainen K."/>
            <person name="Lipzen A."/>
            <person name="Lukacs Z."/>
            <person name="Mihaltcheva S."/>
            <person name="Morgado L.N."/>
            <person name="Niskanen T."/>
            <person name="Noordeloos M.E."/>
            <person name="Ohm R.A."/>
            <person name="Ortiz-Santana B."/>
            <person name="Ovrebo C."/>
            <person name="Racz N."/>
            <person name="Riley R."/>
            <person name="Savchenko A."/>
            <person name="Shiryaev A."/>
            <person name="Soop K."/>
            <person name="Spirin V."/>
            <person name="Szebenyi C."/>
            <person name="Tomsovsky M."/>
            <person name="Tulloss R.E."/>
            <person name="Uehling J."/>
            <person name="Grigoriev I.V."/>
            <person name="Vagvolgyi C."/>
            <person name="Papp T."/>
            <person name="Martin F.M."/>
            <person name="Miettinen O."/>
            <person name="Hibbett D.S."/>
            <person name="Nagy L.G."/>
        </authorList>
    </citation>
    <scope>NUCLEOTIDE SEQUENCE [LARGE SCALE GENOMIC DNA]</scope>
    <source>
        <strain evidence="1 2">NL-1719</strain>
    </source>
</reference>
<sequence>MGDLLDLLDTEVPPSVKERLQELIVGAREGSIKELSILARVHGTLPDPLTSEIHSIFLHHLNSSEVPIKTESNVADIDERRAFWSLWALAELAEAFFRSQQSPDLCGKALVDAWPGIFKWSAYLYASRVQGCGKDQGTTATSRERRVVRDVLIGSWSALSLNESAQKAMVKTRGVADIAARLWLFESDPNLTGILPFCHGIPTVSYLLKIVAGQEDGDQATLDGLVSAAGGDVGLVAQTACGRLKKAFRSPQFVADPRDDLYIFMFFIGLCLHRPKFHEALLDNGIISVCIKFLIWIASVINKELRSPDDRDLFMFVLKYSFVFLRCSLETAAGLPRLLEAINSGLLTAFVECSPLYDDLTDEEYARNSDPVTVMIPRYLAYLSVVEAMDTSLRKLERTPQFLSLRKTRAWEAFNTLAMLTSWRMGVAGEFKQMKKDLSTCHNPKCQKSDVKAKFRKCAKCGWSLYCSKECQTVHWKEYDHKKECRERGKVYNDGKLNPRDWEYIQVLNVCETRYNLPYLKRLASTEHPGVPLENLTIVIDYTALPAAYYVTLRSDWVKKDSKSTTLPKSNDGEAASSTPIVGIVPCGEKIDPTICVMPFGMDLWHLDQNLTMMDGTEARLDPTGNKIIDWMSEDAEARVKLYRDI</sequence>
<proteinExistence type="predicted"/>